<reference evidence="2 3" key="1">
    <citation type="submission" date="2017-05" db="EMBL/GenBank/DDBJ databases">
        <authorList>
            <person name="Varghese N."/>
            <person name="Submissions S."/>
        </authorList>
    </citation>
    <scope>NUCLEOTIDE SEQUENCE [LARGE SCALE GENOMIC DNA]</scope>
    <source>
        <strain evidence="2 3">DSM 28009</strain>
    </source>
</reference>
<organism evidence="2 3">
    <name type="scientific">Ruegeria faecimaris</name>
    <dbReference type="NCBI Taxonomy" id="686389"/>
    <lineage>
        <taxon>Bacteria</taxon>
        <taxon>Pseudomonadati</taxon>
        <taxon>Pseudomonadota</taxon>
        <taxon>Alphaproteobacteria</taxon>
        <taxon>Rhodobacterales</taxon>
        <taxon>Roseobacteraceae</taxon>
        <taxon>Ruegeria</taxon>
    </lineage>
</organism>
<protein>
    <submittedName>
        <fullName evidence="2">Transposase DDE domain-containing protein</fullName>
    </submittedName>
</protein>
<accession>A0A521FHS9</accession>
<keyword evidence="3" id="KW-1185">Reference proteome</keyword>
<dbReference type="AlphaFoldDB" id="A0A521FHS9"/>
<dbReference type="InterPro" id="IPR053172">
    <property type="entry name" value="Tn903_transposase"/>
</dbReference>
<evidence type="ECO:0000259" key="1">
    <source>
        <dbReference type="Pfam" id="PF13737"/>
    </source>
</evidence>
<dbReference type="EMBL" id="FXTE01000024">
    <property type="protein sequence ID" value="SMO95544.1"/>
    <property type="molecule type" value="Genomic_DNA"/>
</dbReference>
<proteinExistence type="predicted"/>
<evidence type="ECO:0000313" key="3">
    <source>
        <dbReference type="Proteomes" id="UP000319555"/>
    </source>
</evidence>
<name>A0A521FHS9_9RHOB</name>
<dbReference type="RefSeq" id="WP_246097362.1">
    <property type="nucleotide sequence ID" value="NZ_FXTE01000024.1"/>
</dbReference>
<dbReference type="Pfam" id="PF13737">
    <property type="entry name" value="DDE_Tnp_1_5"/>
    <property type="match status" value="1"/>
</dbReference>
<dbReference type="NCBIfam" id="NF033579">
    <property type="entry name" value="transpos_IS5_2"/>
    <property type="match status" value="1"/>
</dbReference>
<evidence type="ECO:0000313" key="2">
    <source>
        <dbReference type="EMBL" id="SMO95544.1"/>
    </source>
</evidence>
<gene>
    <name evidence="2" type="ORF">SAMN06265380_12416</name>
</gene>
<sequence>MDRRAAISPPLTLTRAAIHPYKFNNARRNKFPKATYRVTNCSEYDESLRRQGDVTIWVSDDVVKNWASPRRKTRGGQSLYSDLAIEISLTLRVVFRLPLRQTQSFMRSIARLMGIDLVVPDFSTLSRRGKRMKIVQNRRDANKPITLIVDSTGLKVRGDKGWHGEKHGIRKARKTWRKLHIRLDPETGDIAATELTTEHVGNETALPDLLADMDVDVNRFLADGAYDGQCVADCLLDKFGSRIEIIIPPPKNAVRGENARRNQHIDTIAEHGRMNW</sequence>
<dbReference type="InterPro" id="IPR053520">
    <property type="entry name" value="Transposase_Tn903"/>
</dbReference>
<dbReference type="InterPro" id="IPR025668">
    <property type="entry name" value="Tnp_DDE_dom"/>
</dbReference>
<dbReference type="PANTHER" id="PTHR34631:SF3">
    <property type="entry name" value="ISSOD12 TRANSPOSASE TNPA_ISSOD12"/>
    <property type="match status" value="1"/>
</dbReference>
<dbReference type="Proteomes" id="UP000319555">
    <property type="component" value="Unassembled WGS sequence"/>
</dbReference>
<dbReference type="PANTHER" id="PTHR34631">
    <property type="match status" value="1"/>
</dbReference>
<feature type="domain" description="Transposase DDE" evidence="1">
    <location>
        <begin position="50"/>
        <end position="158"/>
    </location>
</feature>